<proteinExistence type="inferred from homology"/>
<dbReference type="GO" id="GO:0009358">
    <property type="term" value="C:polyphosphate kinase complex"/>
    <property type="evidence" value="ECO:0007669"/>
    <property type="project" value="InterPro"/>
</dbReference>
<evidence type="ECO:0000313" key="13">
    <source>
        <dbReference type="Proteomes" id="UP000294321"/>
    </source>
</evidence>
<dbReference type="Proteomes" id="UP000294321">
    <property type="component" value="Chromosome"/>
</dbReference>
<keyword evidence="6" id="KW-0460">Magnesium</keyword>
<dbReference type="Pfam" id="PF13090">
    <property type="entry name" value="PP_kinase_C"/>
    <property type="match status" value="1"/>
</dbReference>
<evidence type="ECO:0000259" key="9">
    <source>
        <dbReference type="Pfam" id="PF13089"/>
    </source>
</evidence>
<dbReference type="Gene3D" id="3.30.870.10">
    <property type="entry name" value="Endonuclease Chain A"/>
    <property type="match status" value="2"/>
</dbReference>
<dbReference type="InterPro" id="IPR041108">
    <property type="entry name" value="PP_kinase_C_1"/>
</dbReference>
<protein>
    <recommendedName>
        <fullName evidence="6 7">Polyphosphate kinase</fullName>
        <ecNumber evidence="6 7">2.7.4.1</ecNumber>
    </recommendedName>
    <alternativeName>
        <fullName evidence="6">ATP-polyphosphate phosphotransferase</fullName>
    </alternativeName>
    <alternativeName>
        <fullName evidence="6">Polyphosphoric acid kinase</fullName>
    </alternativeName>
</protein>
<organism evidence="12 13">
    <name type="scientific">Acetilactobacillus jinshanensis</name>
    <dbReference type="NCBI Taxonomy" id="1720083"/>
    <lineage>
        <taxon>Bacteria</taxon>
        <taxon>Bacillati</taxon>
        <taxon>Bacillota</taxon>
        <taxon>Bacilli</taxon>
        <taxon>Lactobacillales</taxon>
        <taxon>Lactobacillaceae</taxon>
        <taxon>Acetilactobacillus</taxon>
    </lineage>
</organism>
<feature type="binding site" evidence="6">
    <location>
        <position position="470"/>
    </location>
    <ligand>
        <name>ATP</name>
        <dbReference type="ChEBI" id="CHEBI:30616"/>
    </ligand>
</feature>
<comment type="similarity">
    <text evidence="6 7">Belongs to the polyphosphate kinase 1 (PPK1) family.</text>
</comment>
<dbReference type="SUPFAM" id="SSF140356">
    <property type="entry name" value="PPK N-terminal domain-like"/>
    <property type="match status" value="1"/>
</dbReference>
<comment type="function">
    <text evidence="6 7">Catalyzes the reversible transfer of the terminal phosphate of ATP to form a long-chain polyphosphate (polyP).</text>
</comment>
<dbReference type="PANTHER" id="PTHR30218:SF0">
    <property type="entry name" value="POLYPHOSPHATE KINASE"/>
    <property type="match status" value="1"/>
</dbReference>
<dbReference type="NCBIfam" id="NF003921">
    <property type="entry name" value="PRK05443.2-2"/>
    <property type="match status" value="1"/>
</dbReference>
<gene>
    <name evidence="12" type="primary">ppk1</name>
    <name evidence="6" type="synonym">ppk</name>
    <name evidence="12" type="ORF">ELX58_03465</name>
</gene>
<evidence type="ECO:0000256" key="6">
    <source>
        <dbReference type="HAMAP-Rule" id="MF_00347"/>
    </source>
</evidence>
<dbReference type="InterPro" id="IPR025200">
    <property type="entry name" value="PPK_C_dom2"/>
</dbReference>
<evidence type="ECO:0000259" key="10">
    <source>
        <dbReference type="Pfam" id="PF13090"/>
    </source>
</evidence>
<dbReference type="NCBIfam" id="TIGR03705">
    <property type="entry name" value="poly_P_kin"/>
    <property type="match status" value="1"/>
</dbReference>
<evidence type="ECO:0000313" key="12">
    <source>
        <dbReference type="EMBL" id="QBP18211.1"/>
    </source>
</evidence>
<dbReference type="KEGG" id="lji:ELX58_03465"/>
<dbReference type="PANTHER" id="PTHR30218">
    <property type="entry name" value="POLYPHOSPHATE KINASE"/>
    <property type="match status" value="1"/>
</dbReference>
<comment type="cofactor">
    <cofactor evidence="6">
        <name>Mg(2+)</name>
        <dbReference type="ChEBI" id="CHEBI:18420"/>
    </cofactor>
</comment>
<evidence type="ECO:0000259" key="8">
    <source>
        <dbReference type="Pfam" id="PF02503"/>
    </source>
</evidence>
<dbReference type="InterPro" id="IPR024953">
    <property type="entry name" value="PP_kinase_middle"/>
</dbReference>
<dbReference type="EMBL" id="CP034726">
    <property type="protein sequence ID" value="QBP18211.1"/>
    <property type="molecule type" value="Genomic_DNA"/>
</dbReference>
<feature type="binding site" evidence="6">
    <location>
        <position position="566"/>
    </location>
    <ligand>
        <name>ATP</name>
        <dbReference type="ChEBI" id="CHEBI:30616"/>
    </ligand>
</feature>
<keyword evidence="1 6" id="KW-0597">Phosphoprotein</keyword>
<dbReference type="SUPFAM" id="SSF56024">
    <property type="entry name" value="Phospholipase D/nuclease"/>
    <property type="match status" value="2"/>
</dbReference>
<reference evidence="13" key="1">
    <citation type="submission" date="2018-12" db="EMBL/GenBank/DDBJ databases">
        <title>A new species of lactobacillus.</title>
        <authorList>
            <person name="Jian Y."/>
            <person name="Xin L."/>
            <person name="Hong Z.J."/>
            <person name="Ming L.Z."/>
            <person name="Hong X.Z."/>
        </authorList>
    </citation>
    <scope>NUCLEOTIDE SEQUENCE [LARGE SCALE GENOMIC DNA]</scope>
    <source>
        <strain evidence="13">HSLZ-75</strain>
    </source>
</reference>
<feature type="binding site" evidence="6">
    <location>
        <position position="407"/>
    </location>
    <ligand>
        <name>Mg(2+)</name>
        <dbReference type="ChEBI" id="CHEBI:18420"/>
    </ligand>
</feature>
<dbReference type="GO" id="GO:0008976">
    <property type="term" value="F:polyphosphate kinase activity"/>
    <property type="evidence" value="ECO:0007669"/>
    <property type="project" value="UniProtKB-UniRule"/>
</dbReference>
<dbReference type="Gene3D" id="1.20.58.310">
    <property type="entry name" value="Polyphosphate kinase N-terminal domain"/>
    <property type="match status" value="1"/>
</dbReference>
<keyword evidence="3 6" id="KW-0547">Nucleotide-binding</keyword>
<feature type="binding site" evidence="6">
    <location>
        <position position="594"/>
    </location>
    <ligand>
        <name>ATP</name>
        <dbReference type="ChEBI" id="CHEBI:30616"/>
    </ligand>
</feature>
<dbReference type="InterPro" id="IPR036830">
    <property type="entry name" value="PP_kinase_middle_dom_sf"/>
</dbReference>
<comment type="PTM">
    <text evidence="6 7">An intermediate of this reaction is the autophosphorylated ppk in which a phosphate is covalently linked to a histidine residue through a N-P bond.</text>
</comment>
<keyword evidence="6" id="KW-0479">Metal-binding</keyword>
<dbReference type="Gene3D" id="3.30.1840.10">
    <property type="entry name" value="Polyphosphate kinase middle domain"/>
    <property type="match status" value="1"/>
</dbReference>
<comment type="catalytic activity">
    <reaction evidence="6 7">
        <text>[phosphate](n) + ATP = [phosphate](n+1) + ADP</text>
        <dbReference type="Rhea" id="RHEA:19573"/>
        <dbReference type="Rhea" id="RHEA-COMP:9859"/>
        <dbReference type="Rhea" id="RHEA-COMP:14280"/>
        <dbReference type="ChEBI" id="CHEBI:16838"/>
        <dbReference type="ChEBI" id="CHEBI:30616"/>
        <dbReference type="ChEBI" id="CHEBI:456216"/>
        <dbReference type="EC" id="2.7.4.1"/>
    </reaction>
</comment>
<keyword evidence="2 6" id="KW-0808">Transferase</keyword>
<accession>A0A4P6ZKB5</accession>
<evidence type="ECO:0000256" key="7">
    <source>
        <dbReference type="RuleBase" id="RU003800"/>
    </source>
</evidence>
<sequence length="699" mass="81756">MMINLKASRYYNNRELTWLDFNERVLDEARDRHNPLLERLNFLAITQNNLDQFIGVRMAKVEKRMQLYPELRDMMGLTYQNQLNGIRKKTRDMIHQMYQVLHDLLPELHKHNINLLSVNRLTPYQHKFINRYFKNYLLPTIVPSAVDATRPFPFVRSGQTWMAILIENPFTETESFAVCPIACAFPRVIKLPSNEHHDNFVLQEDVVKSYIKTFFQNFLVEGVACFRLLRDQDIALDDRHTTNLLRMVNYHLRELQYGKPLMLELQKGTSPKIKRFLQHHYSLTDKDTCEVSGPLDLHFVGQIVKSVKGTGEHQKLFYKKFMPFFPRALKEGDIFSAIRRHDWFFNRPFDSFQPVIMFLQQAAEDPKVVEVRISLYRVSSTSPIIKALEEAAENGKQVMVLIELKARGNEQANVKWAHDLQAAGCRVIYGLRGMKTHCKLTLVVRREGNGLRRYVHMATGNYNDKTAKHYVDMDILTANPVVANDANKIFDMLFGYSRPDALQQLVIAPFSIKKFIKAKIKQEIKNVRKGKPAAIFMKMNSLSDDAIIKALYEAGYVGVKIHLIVRGICDIRLNNPKISKHIKVHSIVGRFLEHSRIYAFKDGKHPQVYLSSADMMPRNLDRRVELMFPVLDSNIRKQVLWICKLMWKDNAKTRVLQPDDTWKHVHIKKHDKRLDYQQYYAKHAKQIAMKLYKHYPDCV</sequence>
<dbReference type="EC" id="2.7.4.1" evidence="6 7"/>
<keyword evidence="13" id="KW-1185">Reference proteome</keyword>
<dbReference type="OrthoDB" id="9761456at2"/>
<dbReference type="InterPro" id="IPR036832">
    <property type="entry name" value="PPK_N_dom_sf"/>
</dbReference>
<dbReference type="InterPro" id="IPR025198">
    <property type="entry name" value="PPK_N_dom"/>
</dbReference>
<evidence type="ECO:0000256" key="1">
    <source>
        <dbReference type="ARBA" id="ARBA00022553"/>
    </source>
</evidence>
<dbReference type="Pfam" id="PF02503">
    <property type="entry name" value="PP_kinase"/>
    <property type="match status" value="1"/>
</dbReference>
<dbReference type="Pfam" id="PF13089">
    <property type="entry name" value="PP_kinase_N"/>
    <property type="match status" value="1"/>
</dbReference>
<dbReference type="GO" id="GO:0006799">
    <property type="term" value="P:polyphosphate biosynthetic process"/>
    <property type="evidence" value="ECO:0007669"/>
    <property type="project" value="UniProtKB-UniRule"/>
</dbReference>
<feature type="active site" description="Phosphohistidine intermediate" evidence="6">
    <location>
        <position position="437"/>
    </location>
</feature>
<dbReference type="RefSeq" id="WP_133441772.1">
    <property type="nucleotide sequence ID" value="NZ_CP187400.1"/>
</dbReference>
<dbReference type="GO" id="GO:0005524">
    <property type="term" value="F:ATP binding"/>
    <property type="evidence" value="ECO:0007669"/>
    <property type="project" value="UniProtKB-KW"/>
</dbReference>
<dbReference type="PIRSF" id="PIRSF015589">
    <property type="entry name" value="PP_kinase"/>
    <property type="match status" value="1"/>
</dbReference>
<dbReference type="Pfam" id="PF17941">
    <property type="entry name" value="PP_kinase_C_1"/>
    <property type="match status" value="1"/>
</dbReference>
<dbReference type="InterPro" id="IPR003414">
    <property type="entry name" value="PP_kinase"/>
</dbReference>
<keyword evidence="4 6" id="KW-0418">Kinase</keyword>
<evidence type="ECO:0000256" key="3">
    <source>
        <dbReference type="ARBA" id="ARBA00022741"/>
    </source>
</evidence>
<evidence type="ECO:0000256" key="4">
    <source>
        <dbReference type="ARBA" id="ARBA00022777"/>
    </source>
</evidence>
<dbReference type="GO" id="GO:0046872">
    <property type="term" value="F:metal ion binding"/>
    <property type="evidence" value="ECO:0007669"/>
    <property type="project" value="UniProtKB-KW"/>
</dbReference>
<feature type="binding site" evidence="6">
    <location>
        <position position="49"/>
    </location>
    <ligand>
        <name>ATP</name>
        <dbReference type="ChEBI" id="CHEBI:30616"/>
    </ligand>
</feature>
<feature type="domain" description="Polyphosphate kinase middle" evidence="8">
    <location>
        <begin position="125"/>
        <end position="302"/>
    </location>
</feature>
<dbReference type="AlphaFoldDB" id="A0A4P6ZKB5"/>
<keyword evidence="5 6" id="KW-0067">ATP-binding</keyword>
<evidence type="ECO:0000256" key="2">
    <source>
        <dbReference type="ARBA" id="ARBA00022679"/>
    </source>
</evidence>
<feature type="domain" description="Polyphosphate kinase C-terminal" evidence="11">
    <location>
        <begin position="333"/>
        <end position="498"/>
    </location>
</feature>
<evidence type="ECO:0000256" key="5">
    <source>
        <dbReference type="ARBA" id="ARBA00022840"/>
    </source>
</evidence>
<feature type="domain" description="Polyphosphate kinase N-terminal" evidence="9">
    <location>
        <begin position="11"/>
        <end position="115"/>
    </location>
</feature>
<name>A0A4P6ZKB5_9LACO</name>
<feature type="domain" description="Polyphosphate kinase C-terminal" evidence="10">
    <location>
        <begin position="505"/>
        <end position="671"/>
    </location>
</feature>
<dbReference type="HAMAP" id="MF_00347">
    <property type="entry name" value="Polyphosphate_kinase"/>
    <property type="match status" value="1"/>
</dbReference>
<feature type="binding site" evidence="6">
    <location>
        <position position="377"/>
    </location>
    <ligand>
        <name>Mg(2+)</name>
        <dbReference type="ChEBI" id="CHEBI:18420"/>
    </ligand>
</feature>
<dbReference type="SUPFAM" id="SSF143724">
    <property type="entry name" value="PHP14-like"/>
    <property type="match status" value="1"/>
</dbReference>
<dbReference type="NCBIfam" id="NF003917">
    <property type="entry name" value="PRK05443.1-1"/>
    <property type="match status" value="1"/>
</dbReference>
<evidence type="ECO:0000259" key="11">
    <source>
        <dbReference type="Pfam" id="PF17941"/>
    </source>
</evidence>